<dbReference type="AlphaFoldDB" id="A0A371PH46"/>
<dbReference type="Proteomes" id="UP000261905">
    <property type="component" value="Unassembled WGS sequence"/>
</dbReference>
<gene>
    <name evidence="3" type="ORF">DX130_00135</name>
</gene>
<dbReference type="Gene3D" id="1.10.1660.10">
    <property type="match status" value="1"/>
</dbReference>
<sequence length="252" mass="29450">MSKRYYTVGSFAKLTSTSKRTLRFYAQKGLLKPSYNEQGYRIYTDEDLYRLQQILTLKYLDYSLEEISKYLEPDSNDFKASLDIQYDMLLQKQQHIQRVLATVERVRAIVKDNGTIDSQLILLMIHSIQHEGELKQLLSGRLPDAFIQSLFLSELSSEEQIQVEHETTLVMYDLFAMFKQGLPPEDPIVQERALSLKLIFDQRLGQPLEELGMSETGRTFAELDLGFQNIFEPNFKNYLFEVLRRLILRENG</sequence>
<evidence type="ECO:0000313" key="3">
    <source>
        <dbReference type="EMBL" id="REK75542.1"/>
    </source>
</evidence>
<evidence type="ECO:0000256" key="1">
    <source>
        <dbReference type="ARBA" id="ARBA00023125"/>
    </source>
</evidence>
<keyword evidence="1" id="KW-0238">DNA-binding</keyword>
<dbReference type="PANTHER" id="PTHR30204:SF96">
    <property type="entry name" value="CHROMOSOME-ANCHORING PROTEIN RACA"/>
    <property type="match status" value="1"/>
</dbReference>
<dbReference type="GO" id="GO:0003700">
    <property type="term" value="F:DNA-binding transcription factor activity"/>
    <property type="evidence" value="ECO:0007669"/>
    <property type="project" value="InterPro"/>
</dbReference>
<dbReference type="Pfam" id="PF13411">
    <property type="entry name" value="MerR_1"/>
    <property type="match status" value="1"/>
</dbReference>
<evidence type="ECO:0000313" key="4">
    <source>
        <dbReference type="Proteomes" id="UP000261905"/>
    </source>
</evidence>
<dbReference type="PROSITE" id="PS50937">
    <property type="entry name" value="HTH_MERR_2"/>
    <property type="match status" value="1"/>
</dbReference>
<organism evidence="3 4">
    <name type="scientific">Paenibacillus paeoniae</name>
    <dbReference type="NCBI Taxonomy" id="2292705"/>
    <lineage>
        <taxon>Bacteria</taxon>
        <taxon>Bacillati</taxon>
        <taxon>Bacillota</taxon>
        <taxon>Bacilli</taxon>
        <taxon>Bacillales</taxon>
        <taxon>Paenibacillaceae</taxon>
        <taxon>Paenibacillus</taxon>
    </lineage>
</organism>
<dbReference type="InterPro" id="IPR000551">
    <property type="entry name" value="MerR-type_HTH_dom"/>
</dbReference>
<feature type="domain" description="HTH merR-type" evidence="2">
    <location>
        <begin position="5"/>
        <end position="73"/>
    </location>
</feature>
<dbReference type="GO" id="GO:0003677">
    <property type="term" value="F:DNA binding"/>
    <property type="evidence" value="ECO:0007669"/>
    <property type="project" value="UniProtKB-KW"/>
</dbReference>
<proteinExistence type="predicted"/>
<accession>A0A371PH46</accession>
<dbReference type="PANTHER" id="PTHR30204">
    <property type="entry name" value="REDOX-CYCLING DRUG-SENSING TRANSCRIPTIONAL ACTIVATOR SOXR"/>
    <property type="match status" value="1"/>
</dbReference>
<reference evidence="3 4" key="1">
    <citation type="submission" date="2018-08" db="EMBL/GenBank/DDBJ databases">
        <title>Paenibacillus sp. M4BSY-1, whole genome shotgun sequence.</title>
        <authorList>
            <person name="Tuo L."/>
        </authorList>
    </citation>
    <scope>NUCLEOTIDE SEQUENCE [LARGE SCALE GENOMIC DNA]</scope>
    <source>
        <strain evidence="3 4">M4BSY-1</strain>
    </source>
</reference>
<comment type="caution">
    <text evidence="3">The sequence shown here is derived from an EMBL/GenBank/DDBJ whole genome shotgun (WGS) entry which is preliminary data.</text>
</comment>
<dbReference type="OrthoDB" id="1894615at2"/>
<dbReference type="InterPro" id="IPR009061">
    <property type="entry name" value="DNA-bd_dom_put_sf"/>
</dbReference>
<protein>
    <submittedName>
        <fullName evidence="3">MerR family transcriptional regulator</fullName>
    </submittedName>
</protein>
<dbReference type="Gene3D" id="6.10.250.360">
    <property type="match status" value="1"/>
</dbReference>
<keyword evidence="4" id="KW-1185">Reference proteome</keyword>
<name>A0A371PH46_9BACL</name>
<dbReference type="SUPFAM" id="SSF46955">
    <property type="entry name" value="Putative DNA-binding domain"/>
    <property type="match status" value="1"/>
</dbReference>
<dbReference type="InterPro" id="IPR047057">
    <property type="entry name" value="MerR_fam"/>
</dbReference>
<dbReference type="EMBL" id="QUBQ01000001">
    <property type="protein sequence ID" value="REK75542.1"/>
    <property type="molecule type" value="Genomic_DNA"/>
</dbReference>
<dbReference type="SMART" id="SM00422">
    <property type="entry name" value="HTH_MERR"/>
    <property type="match status" value="1"/>
</dbReference>
<dbReference type="PRINTS" id="PR00040">
    <property type="entry name" value="HTHMERR"/>
</dbReference>
<dbReference type="CDD" id="cd01106">
    <property type="entry name" value="HTH_TipAL-Mta"/>
    <property type="match status" value="1"/>
</dbReference>
<evidence type="ECO:0000259" key="2">
    <source>
        <dbReference type="PROSITE" id="PS50937"/>
    </source>
</evidence>